<dbReference type="Proteomes" id="UP001157069">
    <property type="component" value="Unassembled WGS sequence"/>
</dbReference>
<protein>
    <submittedName>
        <fullName evidence="1">Uncharacterized protein</fullName>
    </submittedName>
</protein>
<gene>
    <name evidence="1" type="ORF">GCM10025869_24250</name>
</gene>
<dbReference type="InterPro" id="IPR013780">
    <property type="entry name" value="Glyco_hydro_b"/>
</dbReference>
<dbReference type="EMBL" id="BSVA01000001">
    <property type="protein sequence ID" value="GMA91896.1"/>
    <property type="molecule type" value="Genomic_DNA"/>
</dbReference>
<accession>A0ABQ6JZ96</accession>
<organism evidence="1 2">
    <name type="scientific">Homoserinibacter gongjuensis</name>
    <dbReference type="NCBI Taxonomy" id="1162968"/>
    <lineage>
        <taxon>Bacteria</taxon>
        <taxon>Bacillati</taxon>
        <taxon>Actinomycetota</taxon>
        <taxon>Actinomycetes</taxon>
        <taxon>Micrococcales</taxon>
        <taxon>Microbacteriaceae</taxon>
        <taxon>Homoserinibacter</taxon>
    </lineage>
</organism>
<dbReference type="SUPFAM" id="SSF51011">
    <property type="entry name" value="Glycosyl hydrolase domain"/>
    <property type="match status" value="1"/>
</dbReference>
<reference evidence="2" key="1">
    <citation type="journal article" date="2019" name="Int. J. Syst. Evol. Microbiol.">
        <title>The Global Catalogue of Microorganisms (GCM) 10K type strain sequencing project: providing services to taxonomists for standard genome sequencing and annotation.</title>
        <authorList>
            <consortium name="The Broad Institute Genomics Platform"/>
            <consortium name="The Broad Institute Genome Sequencing Center for Infectious Disease"/>
            <person name="Wu L."/>
            <person name="Ma J."/>
        </authorList>
    </citation>
    <scope>NUCLEOTIDE SEQUENCE [LARGE SCALE GENOMIC DNA]</scope>
    <source>
        <strain evidence="2">NBRC 108755</strain>
    </source>
</reference>
<name>A0ABQ6JZ96_9MICO</name>
<comment type="caution">
    <text evidence="1">The sequence shown here is derived from an EMBL/GenBank/DDBJ whole genome shotgun (WGS) entry which is preliminary data.</text>
</comment>
<proteinExistence type="predicted"/>
<dbReference type="Gene3D" id="2.60.40.1180">
    <property type="entry name" value="Golgi alpha-mannosidase II"/>
    <property type="match status" value="1"/>
</dbReference>
<sequence length="110" mass="12373">MDWYNKDGATMSIEDWDSPEQRTLQYLAASTPVEEPFNRILLVVHGLETEVSVRLPAHEGVDRYTLLWDSGHDDISEVQGDHRPGDELMMASTSMLLFRAEGSEPEGTHG</sequence>
<evidence type="ECO:0000313" key="1">
    <source>
        <dbReference type="EMBL" id="GMA91896.1"/>
    </source>
</evidence>
<evidence type="ECO:0000313" key="2">
    <source>
        <dbReference type="Proteomes" id="UP001157069"/>
    </source>
</evidence>
<keyword evidence="2" id="KW-1185">Reference proteome</keyword>